<protein>
    <submittedName>
        <fullName evidence="1">Uncharacterized protein</fullName>
    </submittedName>
</protein>
<accession>A0A4Q7E9C5</accession>
<dbReference type="Proteomes" id="UP000292459">
    <property type="component" value="Unassembled WGS sequence"/>
</dbReference>
<keyword evidence="2" id="KW-1185">Reference proteome</keyword>
<gene>
    <name evidence="1" type="ORF">DYY88_11960</name>
</gene>
<evidence type="ECO:0000313" key="2">
    <source>
        <dbReference type="Proteomes" id="UP000292459"/>
    </source>
</evidence>
<organism evidence="1 2">
    <name type="scientific">Leptolyngbya iicbica LK</name>
    <dbReference type="NCBI Taxonomy" id="2294035"/>
    <lineage>
        <taxon>Bacteria</taxon>
        <taxon>Bacillati</taxon>
        <taxon>Cyanobacteriota</taxon>
        <taxon>Cyanophyceae</taxon>
        <taxon>Leptolyngbyales</taxon>
        <taxon>Leptolyngbyaceae</taxon>
        <taxon>Leptolyngbya group</taxon>
        <taxon>Leptolyngbya</taxon>
        <taxon>Leptolyngbya iicbica</taxon>
    </lineage>
</organism>
<dbReference type="EMBL" id="QVFV01000002">
    <property type="protein sequence ID" value="RZM79447.1"/>
    <property type="molecule type" value="Genomic_DNA"/>
</dbReference>
<reference evidence="1 2" key="1">
    <citation type="submission" date="2018-11" db="EMBL/GenBank/DDBJ databases">
        <title>Whole genome sequencing of an environmental sample.</title>
        <authorList>
            <person name="Sarangi A.N."/>
            <person name="Singh D."/>
            <person name="Tripathy S."/>
        </authorList>
    </citation>
    <scope>NUCLEOTIDE SEQUENCE [LARGE SCALE GENOMIC DNA]</scope>
    <source>
        <strain evidence="1 2">Lakshadweep</strain>
    </source>
</reference>
<name>A0A4Q7E9C5_9CYAN</name>
<comment type="caution">
    <text evidence="1">The sequence shown here is derived from an EMBL/GenBank/DDBJ whole genome shotgun (WGS) entry which is preliminary data.</text>
</comment>
<dbReference type="OrthoDB" id="515968at2"/>
<evidence type="ECO:0000313" key="1">
    <source>
        <dbReference type="EMBL" id="RZM79447.1"/>
    </source>
</evidence>
<dbReference type="AlphaFoldDB" id="A0A4Q7E9C5"/>
<sequence length="86" mass="9363">MDASQLGVSCCQRCRYFTLAGRRGGQCGQLNVTVKGNWSACSLAAPVFMEPMSAVTQPPVAVWPQGIVLNHPDFEQLESDYLKETA</sequence>
<dbReference type="RefSeq" id="WP_130199410.1">
    <property type="nucleotide sequence ID" value="NZ_QVFV01000002.1"/>
</dbReference>
<proteinExistence type="predicted"/>